<keyword evidence="6" id="KW-1185">Reference proteome</keyword>
<evidence type="ECO:0000256" key="1">
    <source>
        <dbReference type="ARBA" id="ARBA00006545"/>
    </source>
</evidence>
<feature type="region of interest" description="Disordered" evidence="3">
    <location>
        <begin position="713"/>
        <end position="737"/>
    </location>
</feature>
<dbReference type="GO" id="GO:0006623">
    <property type="term" value="P:protein targeting to vacuole"/>
    <property type="evidence" value="ECO:0007669"/>
    <property type="project" value="TreeGrafter"/>
</dbReference>
<evidence type="ECO:0000313" key="6">
    <source>
        <dbReference type="Proteomes" id="UP001165082"/>
    </source>
</evidence>
<dbReference type="EMBL" id="BRXZ01001437">
    <property type="protein sequence ID" value="GMH71198.1"/>
    <property type="molecule type" value="Genomic_DNA"/>
</dbReference>
<feature type="compositionally biased region" description="Polar residues" evidence="3">
    <location>
        <begin position="1866"/>
        <end position="1877"/>
    </location>
</feature>
<comment type="similarity">
    <text evidence="1">Belongs to the VPS13 family.</text>
</comment>
<dbReference type="OrthoDB" id="197063at2759"/>
<evidence type="ECO:0000256" key="3">
    <source>
        <dbReference type="SAM" id="MobiDB-lite"/>
    </source>
</evidence>
<dbReference type="PANTHER" id="PTHR16166:SF93">
    <property type="entry name" value="INTERMEMBRANE LIPID TRANSFER PROTEIN VPS13"/>
    <property type="match status" value="1"/>
</dbReference>
<feature type="non-terminal residue" evidence="5">
    <location>
        <position position="1"/>
    </location>
</feature>
<gene>
    <name evidence="5" type="ORF">TrRE_jg890</name>
</gene>
<evidence type="ECO:0000256" key="2">
    <source>
        <dbReference type="ARBA" id="ARBA00022448"/>
    </source>
</evidence>
<feature type="region of interest" description="Disordered" evidence="3">
    <location>
        <begin position="1811"/>
        <end position="1851"/>
    </location>
</feature>
<dbReference type="Proteomes" id="UP001165082">
    <property type="component" value="Unassembled WGS sequence"/>
</dbReference>
<feature type="compositionally biased region" description="Basic and acidic residues" evidence="3">
    <location>
        <begin position="1135"/>
        <end position="1144"/>
    </location>
</feature>
<feature type="compositionally biased region" description="Basic residues" evidence="3">
    <location>
        <begin position="1838"/>
        <end position="1851"/>
    </location>
</feature>
<dbReference type="InterPro" id="IPR026847">
    <property type="entry name" value="VPS13"/>
</dbReference>
<feature type="compositionally biased region" description="Basic and acidic residues" evidence="3">
    <location>
        <begin position="170"/>
        <end position="179"/>
    </location>
</feature>
<feature type="region of interest" description="Disordered" evidence="3">
    <location>
        <begin position="1864"/>
        <end position="1899"/>
    </location>
</feature>
<comment type="caution">
    <text evidence="5">The sequence shown here is derived from an EMBL/GenBank/DDBJ whole genome shotgun (WGS) entry which is preliminary data.</text>
</comment>
<feature type="compositionally biased region" description="Low complexity" evidence="3">
    <location>
        <begin position="547"/>
        <end position="563"/>
    </location>
</feature>
<feature type="compositionally biased region" description="Basic and acidic residues" evidence="3">
    <location>
        <begin position="2424"/>
        <end position="2449"/>
    </location>
</feature>
<dbReference type="Pfam" id="PF12624">
    <property type="entry name" value="VPS13_N"/>
    <property type="match status" value="1"/>
</dbReference>
<feature type="region of interest" description="Disordered" evidence="3">
    <location>
        <begin position="3082"/>
        <end position="3105"/>
    </location>
</feature>
<protein>
    <recommendedName>
        <fullName evidence="4">Chorein N-terminal domain-containing protein</fullName>
    </recommendedName>
</protein>
<feature type="compositionally biased region" description="Low complexity" evidence="3">
    <location>
        <begin position="510"/>
        <end position="527"/>
    </location>
</feature>
<evidence type="ECO:0000313" key="5">
    <source>
        <dbReference type="EMBL" id="GMH71198.1"/>
    </source>
</evidence>
<feature type="compositionally biased region" description="Low complexity" evidence="3">
    <location>
        <begin position="1889"/>
        <end position="1899"/>
    </location>
</feature>
<feature type="region of interest" description="Disordered" evidence="3">
    <location>
        <begin position="119"/>
        <end position="140"/>
    </location>
</feature>
<feature type="region of interest" description="Disordered" evidence="3">
    <location>
        <begin position="2424"/>
        <end position="2451"/>
    </location>
</feature>
<feature type="compositionally biased region" description="Low complexity" evidence="3">
    <location>
        <begin position="1820"/>
        <end position="1837"/>
    </location>
</feature>
<feature type="region of interest" description="Disordered" evidence="3">
    <location>
        <begin position="155"/>
        <end position="179"/>
    </location>
</feature>
<dbReference type="GO" id="GO:0045053">
    <property type="term" value="P:protein retention in Golgi apparatus"/>
    <property type="evidence" value="ECO:0007669"/>
    <property type="project" value="TreeGrafter"/>
</dbReference>
<feature type="region of interest" description="Disordered" evidence="3">
    <location>
        <begin position="3046"/>
        <end position="3065"/>
    </location>
</feature>
<proteinExistence type="inferred from homology"/>
<sequence length="3232" mass="352260">MKAAKMHDKIQYYLRYRPESGEFNPEEWWRYAIKCVLWDIKKELKSRRTRTMEFLMERRRWRLEYMDLYARHIGGEGTDPLSKKERKRMDAIECGNVGPLTIDDVIVFRAMVHRAQSLGAGGGAADKAEAKGKGEGGNDEGSIFHSLATSLVAKTGDLEEPTTPNRRARREQAKSPEKMKETERLLEYLDKHFKKSSMKRSSGSLDVLTSVAVSVNVSLPHGSATFFSSASPSDPQIPFLELNFSKFKSTYALRADYESFTSATTLSSFEANEIRRDGQISKIISHSQNDKDNLFSLTLSHNPIDKPGFDYAVVATLEQLHFSVSPSLTTLKEFKKFLPPPSSSSSSSKKSLPSTTFYDTLNKTTLSAAQRKLKQKAALTLSQHKNLFVDVNFHAPLITITASPSSPSTASSIIIDLGNIHLFNGRMAGLSTPSSTTPFGWESVNVTTPKLKPLLSPNIDINNSHPDTAGGGTNLKLSSSMQSENVLSASQLMAGSSHLTSPKTQTLMTSSNLLPSPTLLPSVPTVNRHGRGHRNRPPPSEHGSEFTTYTTNTNATNNPNNSNSRRKSKAGKIWQQNFYDKFNLVLSSISVSLHTSPGTTIQFIKKFDVNVEIQKSVIPQDYTLSKVKVSTVVDSIVIDLSPGNISTLSSLLKSTLLTAKTGAPGDLRRSSTVAVLDKFKVPSLPSPPAEATRARTLSSRSQDLDIETLVGVDKDDGPAMLTPKPVRSRAHTPNSPVPNIFNEMEFLDDANSDSNPDKVRASSFSLDAAPTINPQLSSSFFVDAHNEEFINPEHSFDTPHSRSVFFSPPNTNVNASSSASQKTPSVVSSKVGYLNSENLARLDANVAAVDPSQYDDCASDESFHSAVSIDQLQLIADVSAVIERMQSEGQNPSLPALEQLRGQAELRAMLAAKKEVEEGPTEGVRRQGALRAKALLRSRARRPAPEALNVFSLEDNAVNTAVLNERFLAQSSSFGDAKPSSKVLRKAQNGETFFFTIKLNEFKCNLSSDDNPRSTSAGPPPVLLSFSLSSLAVSLRGRSQDLRAKMVLESFHFGDGKGCYVKSYKCGPSGESLMFPDFEPPLMHNQGDVPFLSVIMEKGLRGDKGARLKVDVGGLEASLERRGLSKFISLTSSMLDKEQRETSKPPRPPRKPASSTASNPVETEKGTSAPFAVSVKFNSILVKLLNENLTHVFSSNLSSLELRIAKTHQRKQLDVILGGARLVDEIRRYDMFRSRNMFVMRVRLARNCEVEDLEWLGMSKHQPRPDLPPSKWIARAGGKLDMPVFVLYLPDIVRVARELKGVVEVIKALPSSAPPPSQSRPSSLSSPLVEYSFDISISSVKTLISSAPPFNVFDEYHLSSLQDSIVLFAEKMSLRGTQASNSLEVVRGSLRVEDFGQEGGSTLREGLGGGVNDFNVSVTLSKSDNAISVAINKVDIRIDPAFIVGFGKVALGLKTEAPGPAENNTQGSFQISSIRAIDEKSKFGVFHATSSEAAVPLLSLSVDRVGKSVVSSFEVAPNIVIVSPALLLSIFSFVDEIKSGLERQKEQQRIAHQQKLAFQQQLKNQSIMGTSRIADGMFSPTGEGTPKTSSTELPDASPSTYWGFDSITLDVIFRGCEVAMPCSDLSAGVGGGEMLDVVLLKWKSKSSLSYEFQSSCNPELQLVLDKGEVAGDAIGGISKFSFETTLEGVTIVYNAMGFSETMEVLELVGEVSEDNIMLSPVEASSSYKAVLTECKLNSLSPSPAKIDLCQSLDFKVSEVQIRGYIRGENDSKKGRTAGLVEFCLMPVSKIFEKKEDPQDIYFEGIDKVNHRANPTNPIKSSDMSSTMPMSTPNYRQRGGARRRGRAKRRHNSNFTATSTITSATSLHSPSRFNSPYQPRTPVSALSVPTTNTMTTNYTKDTNSSASTVFRNLPSSALAPALDMNSSVAPPSAGSASTSQLLRLLRETVCVVKGKSEGFEVMLTAGSAAGGYLAPTDPPLCKVACRGLTFSFGVHRASLMGEVEFQDFGVTYLNLKLSAWEPLLETWGFRMLVCVEGRKSANASDDEMERVLKMREKKSKRNFRDFDVSSSTEAVEFKAGTPGEPKMREVARKMTTQIQKQILQTFSKDGEIGGDEERIELTPLQLCMSLLLCDEDEFGLIGESYEDDGSDYDEEGHEDVSPTRTKKANWKDNLFAVAFAARDKKAFFAKFVPSHTNFADLAGSLIGDKSREGDGRVIVCFKDSRPLNINLTTAFLERVFALRGGTKVTKMGRAMSSDDLLGSGVLGIVAEEEMREPYKLHNHLPVTIEVQVGVVDASEDGGSVEWVNIGMVESGNDLLLDAGAYFKGSDEETFEVRLRFPLNLSQWTGWSRGLRLGWRRAFKGGLNIVDVNGVGLDVGIDCIVKPSRGRRKKAKNKGVFNVHFSVPYWIVNATRGGGKELHFRTRGEGKADVGAEASPEKRKVDRRRGSFDSSSASKITRWKDGFSLVSGQTRINRDGGNSGEIVGLKKIILGVEATKEGEEGESSRVFDILMVDDQECTDFGAKGGHEAPWSRNVGMRGHQTFDVKIDRKKTTHSHKMLALCSTIVVAPKRLGGDLGTKLLCIHDRYTLSNLLGREVEVKICKADGSFLEEIKRGVGEGEDVILSSDGVSTDFHFDDSGTVRIRPTEYGWGWSGAFKLKRKRSGENAKEIVFRMCNELSGKVIVCSVEFRGQGGGGISVILRNVDQPPFRIENHTLHPLNCQQAGVGWTGGGVMLGKGSMVKRGGGRGVSSAPVIQLLPYNSAVYAWDDADRRDRKLIVETAKRDAVRGIRAGEVIGEFKLDKLAPNCVVKDVTHKRFEGEIRAEGPSRVLRITDAMLGREEMMGGDELGNVGNVGGDGEGEDRVWGLVCQLNLSVVGISVVDGNPQELMYLRTEGVNLERRINRRTGEDSGGMKIGSIGVDNQLWITPFPAMLRVARGEENNAVEVNWTRDTRFRNDAVSRVTLVKKMSVKVQPVEMNLDGNLIFKGVGMALGMKGWGGEEENIEGRDGLLGKVMGIEMDGRGGVVGVGIGVGRGGEVGDVALGSETSSVATDGRGKQGGRKSYRKPLFLTGVEAASLRDREDVKEVEEERSRGTGEDEADSTGLGRAGNTILAILSLTNISSINGVNFYWKPYLLSHTYSTRREHWEGVMANYVAGGLRQAHFLLLGSEVLGNPMRVIGAVVEGVQGIHAEIQEGFRDGNILGAVGGGVRGVAALCRTVGGVWLQGIGG</sequence>
<organism evidence="5 6">
    <name type="scientific">Triparma retinervis</name>
    <dbReference type="NCBI Taxonomy" id="2557542"/>
    <lineage>
        <taxon>Eukaryota</taxon>
        <taxon>Sar</taxon>
        <taxon>Stramenopiles</taxon>
        <taxon>Ochrophyta</taxon>
        <taxon>Bolidophyceae</taxon>
        <taxon>Parmales</taxon>
        <taxon>Triparmaceae</taxon>
        <taxon>Triparma</taxon>
    </lineage>
</organism>
<evidence type="ECO:0000259" key="4">
    <source>
        <dbReference type="Pfam" id="PF12624"/>
    </source>
</evidence>
<name>A0A9W7ALA6_9STRA</name>
<feature type="region of interest" description="Disordered" evidence="3">
    <location>
        <begin position="1134"/>
        <end position="1165"/>
    </location>
</feature>
<feature type="domain" description="Chorein N-terminal" evidence="4">
    <location>
        <begin position="9"/>
        <end position="654"/>
    </location>
</feature>
<feature type="compositionally biased region" description="Basic and acidic residues" evidence="3">
    <location>
        <begin position="3082"/>
        <end position="3098"/>
    </location>
</feature>
<feature type="compositionally biased region" description="Basic and acidic residues" evidence="3">
    <location>
        <begin position="126"/>
        <end position="136"/>
    </location>
</feature>
<dbReference type="PANTHER" id="PTHR16166">
    <property type="entry name" value="VACUOLAR PROTEIN SORTING-ASSOCIATED PROTEIN VPS13"/>
    <property type="match status" value="1"/>
</dbReference>
<keyword evidence="2" id="KW-0813">Transport</keyword>
<accession>A0A9W7ALA6</accession>
<dbReference type="InterPro" id="IPR026854">
    <property type="entry name" value="VPS13_N"/>
</dbReference>
<reference evidence="5" key="1">
    <citation type="submission" date="2022-07" db="EMBL/GenBank/DDBJ databases">
        <title>Genome analysis of Parmales, a sister group of diatoms, reveals the evolutionary specialization of diatoms from phago-mixotrophs to photoautotrophs.</title>
        <authorList>
            <person name="Ban H."/>
            <person name="Sato S."/>
            <person name="Yoshikawa S."/>
            <person name="Kazumasa Y."/>
            <person name="Nakamura Y."/>
            <person name="Ichinomiya M."/>
            <person name="Saitoh K."/>
            <person name="Sato N."/>
            <person name="Blanc-Mathieu R."/>
            <person name="Endo H."/>
            <person name="Kuwata A."/>
            <person name="Ogata H."/>
        </authorList>
    </citation>
    <scope>NUCLEOTIDE SEQUENCE</scope>
</reference>
<feature type="region of interest" description="Disordered" evidence="3">
    <location>
        <begin position="510"/>
        <end position="569"/>
    </location>
</feature>